<dbReference type="RefSeq" id="XP_013778753.1">
    <property type="nucleotide sequence ID" value="XM_013923299.2"/>
</dbReference>
<reference evidence="2 3" key="1">
    <citation type="submission" date="2025-05" db="UniProtKB">
        <authorList>
            <consortium name="RefSeq"/>
        </authorList>
    </citation>
    <scope>IDENTIFICATION</scope>
    <source>
        <tissue evidence="2 3">Muscle</tissue>
    </source>
</reference>
<evidence type="ECO:0000313" key="2">
    <source>
        <dbReference type="RefSeq" id="XP_013778753.1"/>
    </source>
</evidence>
<dbReference type="PANTHER" id="PTHR15192:SF8">
    <property type="entry name" value="FAD_NAD(P)-BINDING DOMAIN-CONTAINING PROTEIN"/>
    <property type="match status" value="1"/>
</dbReference>
<dbReference type="SUPFAM" id="SSF51905">
    <property type="entry name" value="FAD/NAD(P)-binding domain"/>
    <property type="match status" value="1"/>
</dbReference>
<sequence length="482" mass="53615">MATYKDVVIIGNGPSAISLSYLLAGNMPYYSASGHPVDFLHYRLEGLQKVPIVDLDLQWLSEGLEGRSNNPVSLLFDALNHPDADLGVEQPSVLSWHHQHSRQIDHVVLGKGPPGGAWQKMEGGTLTISLGSWMELPNLPFRDWNSIQHRERNCLPGIRQNRVNVESVAHYYRDYVDIMGLRKFFVNQTTVTSVHLVGTDCEGEKLNPRICQLYPLWKVQAQSVEQCQDTGEVKTADLSFVTPHVVLATGNSDQPNTIDVPGENQPFVLHFLSDLERLLLRGQLTPESGTVLIIGAGLSAADAIIAARFHGISIAHVFRRDVDDPELIFNKLPQNMYPEYHKVNQMMADHSKSYRGYKPYPAHKITSILPNHEVVLESIKSGNKCVVHAAYVLVLVGMHPDLSFMPDSGKSIGVLTDEPVNCRTNHIEIHPYTHETVSYPGIFAMGPLVGDNFVRFVQGGALAITSYLHRKKKKKALFPLSS</sequence>
<dbReference type="RefSeq" id="XP_022246437.1">
    <property type="nucleotide sequence ID" value="XM_022390729.1"/>
</dbReference>
<dbReference type="InterPro" id="IPR029731">
    <property type="entry name" value="OSGIN1/2"/>
</dbReference>
<dbReference type="Gene3D" id="3.50.50.60">
    <property type="entry name" value="FAD/NAD(P)-binding domain"/>
    <property type="match status" value="1"/>
</dbReference>
<dbReference type="GeneID" id="106463286"/>
<organism evidence="1 3">
    <name type="scientific">Limulus polyphemus</name>
    <name type="common">Atlantic horseshoe crab</name>
    <dbReference type="NCBI Taxonomy" id="6850"/>
    <lineage>
        <taxon>Eukaryota</taxon>
        <taxon>Metazoa</taxon>
        <taxon>Ecdysozoa</taxon>
        <taxon>Arthropoda</taxon>
        <taxon>Chelicerata</taxon>
        <taxon>Merostomata</taxon>
        <taxon>Xiphosura</taxon>
        <taxon>Limulidae</taxon>
        <taxon>Limulus</taxon>
    </lineage>
</organism>
<dbReference type="Pfam" id="PF13738">
    <property type="entry name" value="Pyr_redox_3"/>
    <property type="match status" value="1"/>
</dbReference>
<dbReference type="InterPro" id="IPR036188">
    <property type="entry name" value="FAD/NAD-bd_sf"/>
</dbReference>
<evidence type="ECO:0000313" key="1">
    <source>
        <dbReference type="Proteomes" id="UP000694941"/>
    </source>
</evidence>
<name>A0ABM1SS30_LIMPO</name>
<keyword evidence="1" id="KW-1185">Reference proteome</keyword>
<gene>
    <name evidence="2 3 4" type="primary">LOC106463286</name>
</gene>
<dbReference type="Proteomes" id="UP000694941">
    <property type="component" value="Unplaced"/>
</dbReference>
<evidence type="ECO:0000313" key="4">
    <source>
        <dbReference type="RefSeq" id="XP_022246437.1"/>
    </source>
</evidence>
<accession>A0ABM1SS30</accession>
<dbReference type="RefSeq" id="XP_022246436.1">
    <property type="nucleotide sequence ID" value="XM_022390728.1"/>
</dbReference>
<protein>
    <submittedName>
        <fullName evidence="2 3">Oxidative stress-induced growth inhibitor 2-like</fullName>
    </submittedName>
</protein>
<proteinExistence type="predicted"/>
<dbReference type="PANTHER" id="PTHR15192">
    <property type="entry name" value="PROTEIN CBG05349"/>
    <property type="match status" value="1"/>
</dbReference>
<evidence type="ECO:0000313" key="3">
    <source>
        <dbReference type="RefSeq" id="XP_022246436.1"/>
    </source>
</evidence>